<keyword evidence="3" id="KW-0378">Hydrolase</keyword>
<dbReference type="Gene3D" id="3.40.630.10">
    <property type="entry name" value="Zn peptidases"/>
    <property type="match status" value="1"/>
</dbReference>
<evidence type="ECO:0000256" key="4">
    <source>
        <dbReference type="ARBA" id="ARBA00022833"/>
    </source>
</evidence>
<dbReference type="SUPFAM" id="SSF53187">
    <property type="entry name" value="Zn-dependent exopeptidases"/>
    <property type="match status" value="1"/>
</dbReference>
<proteinExistence type="predicted"/>
<gene>
    <name evidence="6" type="ORF">EM932_18390</name>
</gene>
<dbReference type="OrthoDB" id="1523003at2"/>
<protein>
    <submittedName>
        <fullName evidence="6">Aspartoacylase</fullName>
    </submittedName>
</protein>
<keyword evidence="2" id="KW-0479">Metal-binding</keyword>
<feature type="domain" description="Succinylglutamate desuccinylase/Aspartoacylase catalytic" evidence="5">
    <location>
        <begin position="28"/>
        <end position="192"/>
    </location>
</feature>
<dbReference type="Pfam" id="PF24827">
    <property type="entry name" value="AstE_AspA_cat"/>
    <property type="match status" value="1"/>
</dbReference>
<keyword evidence="7" id="KW-1185">Reference proteome</keyword>
<sequence length="396" mass="45636">MVDVYSKARDSNVIVSRILGKIKGSKSGPTMVFFGGIHGNETSGVFALKETLEAINPLEAEGTIYAILGNLKALELHQRYLKEDLNRLWTKERIETIKKKPVLNDDEAELLELLNILNAILETEKPPFYFIDLHTTSSKTLPFVTINDALINRKFSKQFPVPIVLGIEEYLNGPLLSYINELGYVSLGFESGQHDDLSSITNHIAFIYLALVFSGILKADYVTNYSDYYKQLKTQAANVSDVFEVIYLHKIQSHETFTMINGFKSFQAIDKGKPVAVSNGRQLKTKYYGRIFMPLYQTKGVEGFFIIRRINPFYLKLSTLLRRIKFDNLLVALPGVSWLKKNEGVLQVNLKVARFFVKSFFHLLGYRNKRFTRTHLRIYNRERIAKTRMYKKEPWY</sequence>
<evidence type="ECO:0000256" key="1">
    <source>
        <dbReference type="ARBA" id="ARBA00001947"/>
    </source>
</evidence>
<dbReference type="GO" id="GO:0016788">
    <property type="term" value="F:hydrolase activity, acting on ester bonds"/>
    <property type="evidence" value="ECO:0007669"/>
    <property type="project" value="InterPro"/>
</dbReference>
<keyword evidence="4" id="KW-0862">Zinc</keyword>
<evidence type="ECO:0000313" key="7">
    <source>
        <dbReference type="Proteomes" id="UP000307602"/>
    </source>
</evidence>
<evidence type="ECO:0000256" key="2">
    <source>
        <dbReference type="ARBA" id="ARBA00022723"/>
    </source>
</evidence>
<dbReference type="Proteomes" id="UP000307602">
    <property type="component" value="Unassembled WGS sequence"/>
</dbReference>
<comment type="cofactor">
    <cofactor evidence="1">
        <name>Zn(2+)</name>
        <dbReference type="ChEBI" id="CHEBI:29105"/>
    </cofactor>
</comment>
<dbReference type="EMBL" id="SRSO01000035">
    <property type="protein sequence ID" value="TGV00756.1"/>
    <property type="molecule type" value="Genomic_DNA"/>
</dbReference>
<dbReference type="InterPro" id="IPR055438">
    <property type="entry name" value="AstE_AspA_cat"/>
</dbReference>
<name>A0A4S1DS28_9FLAO</name>
<comment type="caution">
    <text evidence="6">The sequence shown here is derived from an EMBL/GenBank/DDBJ whole genome shotgun (WGS) entry which is preliminary data.</text>
</comment>
<dbReference type="PANTHER" id="PTHR15162:SF7">
    <property type="entry name" value="SUCCINYLGLUTAMATE DESUCCINYLASE"/>
    <property type="match status" value="1"/>
</dbReference>
<reference evidence="6 7" key="1">
    <citation type="submission" date="2019-04" db="EMBL/GenBank/DDBJ databases">
        <authorList>
            <person name="Liu A."/>
        </authorList>
    </citation>
    <scope>NUCLEOTIDE SEQUENCE [LARGE SCALE GENOMIC DNA]</scope>
    <source>
        <strain evidence="6 7">RZ03</strain>
    </source>
</reference>
<dbReference type="GO" id="GO:0005829">
    <property type="term" value="C:cytosol"/>
    <property type="evidence" value="ECO:0007669"/>
    <property type="project" value="TreeGrafter"/>
</dbReference>
<evidence type="ECO:0000313" key="6">
    <source>
        <dbReference type="EMBL" id="TGV00756.1"/>
    </source>
</evidence>
<dbReference type="AlphaFoldDB" id="A0A4S1DS28"/>
<accession>A0A4S1DS28</accession>
<dbReference type="PANTHER" id="PTHR15162">
    <property type="entry name" value="ASPARTOACYLASE"/>
    <property type="match status" value="1"/>
</dbReference>
<dbReference type="RefSeq" id="WP_135878672.1">
    <property type="nucleotide sequence ID" value="NZ_SRSO01000035.1"/>
</dbReference>
<dbReference type="GO" id="GO:0046872">
    <property type="term" value="F:metal ion binding"/>
    <property type="evidence" value="ECO:0007669"/>
    <property type="project" value="UniProtKB-KW"/>
</dbReference>
<evidence type="ECO:0000259" key="5">
    <source>
        <dbReference type="Pfam" id="PF24827"/>
    </source>
</evidence>
<organism evidence="6 7">
    <name type="scientific">Flavivirga rizhaonensis</name>
    <dbReference type="NCBI Taxonomy" id="2559571"/>
    <lineage>
        <taxon>Bacteria</taxon>
        <taxon>Pseudomonadati</taxon>
        <taxon>Bacteroidota</taxon>
        <taxon>Flavobacteriia</taxon>
        <taxon>Flavobacteriales</taxon>
        <taxon>Flavobacteriaceae</taxon>
        <taxon>Flavivirga</taxon>
    </lineage>
</organism>
<dbReference type="InterPro" id="IPR050178">
    <property type="entry name" value="AspA/AstE_fam"/>
</dbReference>
<evidence type="ECO:0000256" key="3">
    <source>
        <dbReference type="ARBA" id="ARBA00022801"/>
    </source>
</evidence>